<feature type="chain" id="PRO_5011675309" evidence="1">
    <location>
        <begin position="19"/>
        <end position="522"/>
    </location>
</feature>
<dbReference type="STRING" id="1267423.SAMN05216290_0174"/>
<feature type="signal peptide" evidence="1">
    <location>
        <begin position="1"/>
        <end position="18"/>
    </location>
</feature>
<evidence type="ECO:0000256" key="1">
    <source>
        <dbReference type="SAM" id="SignalP"/>
    </source>
</evidence>
<dbReference type="GeneID" id="99984938"/>
<dbReference type="EMBL" id="FOIR01000001">
    <property type="protein sequence ID" value="SEV84716.1"/>
    <property type="molecule type" value="Genomic_DNA"/>
</dbReference>
<evidence type="ECO:0000313" key="2">
    <source>
        <dbReference type="EMBL" id="SEV84716.1"/>
    </source>
</evidence>
<dbReference type="Proteomes" id="UP000199437">
    <property type="component" value="Unassembled WGS sequence"/>
</dbReference>
<dbReference type="AlphaFoldDB" id="A0A1I0MAG9"/>
<accession>A0A1I0MAG9</accession>
<dbReference type="RefSeq" id="WP_090256502.1">
    <property type="nucleotide sequence ID" value="NZ_FOIR01000001.1"/>
</dbReference>
<keyword evidence="1" id="KW-0732">Signal</keyword>
<sequence length="522" mass="60713">MKNLLTISLLLICATAFGQMGHAGRFEREYKWETDDFIVISNEENGVLLVQSEYKVKDGGFPVHFTLLNDKLELEWEETLDVAKDLFLKGFHYLDGKTFFLLQDRFNNHEVKIVIVDVVEKMIKEFEPKELTEMVVTKFQVIQNTAILGGYVEDRPVVFAYLLEDDKVNALSNVYQNNSEVLDIHINEDGVTFNVLATEKDQKKDQTITVNTYDYEGNAIRDYTLVTKQDYQLLSGVSTSIYNKEQMVFGLYGVKFGASPSGFYVNHVSRSGLQNMRYIPFGEMDEFFKHEGEKRSERFKKKSLAEKNGGKPFRYKIDVLFEEIIEEEDRVLLLGEFYRPWNRSTADMRELRRMDPAWYNRNAATINAGNRTRVEREMESTYDDYKFTHAYAISLGKNGQIQWDKAFELDENIDGELQSFGEFVLSNGEVYFAFYDDEEFTFQHLTANEEKEPQVEALNLMNENEELRNEDDDFRGITKWNDKYLVWGIQSVKTLDPAEPNRKVFFINAVTVGPNFKPADID</sequence>
<name>A0A1I0MAG9_9BACT</name>
<keyword evidence="3" id="KW-1185">Reference proteome</keyword>
<organism evidence="2 3">
    <name type="scientific">Roseivirga pacifica</name>
    <dbReference type="NCBI Taxonomy" id="1267423"/>
    <lineage>
        <taxon>Bacteria</taxon>
        <taxon>Pseudomonadati</taxon>
        <taxon>Bacteroidota</taxon>
        <taxon>Cytophagia</taxon>
        <taxon>Cytophagales</taxon>
        <taxon>Roseivirgaceae</taxon>
        <taxon>Roseivirga</taxon>
    </lineage>
</organism>
<proteinExistence type="predicted"/>
<protein>
    <submittedName>
        <fullName evidence="2">Uncharacterized protein</fullName>
    </submittedName>
</protein>
<dbReference type="OrthoDB" id="1059469at2"/>
<gene>
    <name evidence="2" type="ORF">SAMN05216290_0174</name>
</gene>
<reference evidence="3" key="1">
    <citation type="submission" date="2016-10" db="EMBL/GenBank/DDBJ databases">
        <authorList>
            <person name="Varghese N."/>
            <person name="Submissions S."/>
        </authorList>
    </citation>
    <scope>NUCLEOTIDE SEQUENCE [LARGE SCALE GENOMIC DNA]</scope>
    <source>
        <strain evidence="3">CGMCC 1.12402</strain>
    </source>
</reference>
<evidence type="ECO:0000313" key="3">
    <source>
        <dbReference type="Proteomes" id="UP000199437"/>
    </source>
</evidence>